<evidence type="ECO:0000313" key="8">
    <source>
        <dbReference type="EMBL" id="KAK8957969.1"/>
    </source>
</evidence>
<dbReference type="EMBL" id="JBBWWQ010000001">
    <property type="protein sequence ID" value="KAK8957969.1"/>
    <property type="molecule type" value="Genomic_DNA"/>
</dbReference>
<keyword evidence="2 5" id="KW-0547">Nucleotide-binding</keyword>
<evidence type="ECO:0000256" key="3">
    <source>
        <dbReference type="ARBA" id="ARBA00022777"/>
    </source>
</evidence>
<protein>
    <submittedName>
        <fullName evidence="8">Receptor-like protein kinase</fullName>
    </submittedName>
</protein>
<dbReference type="GO" id="GO:0004674">
    <property type="term" value="F:protein serine/threonine kinase activity"/>
    <property type="evidence" value="ECO:0007669"/>
    <property type="project" value="UniProtKB-KW"/>
</dbReference>
<sequence length="374" mass="40524">MNLPMATVVFAVVCILLASIACVELLRRRRLIAFFTGHFHVEQLELGATNVRIGHGAKTCLASPPSSQKDATVTPPPPRSFTWFEVESSTANFTSAVIGKGGFSTVYAAHLQDSAAAVKLYHSSKRLRHAFLMELDVLPRLHHPNIVGLLGYCDEREDQGVLILDYISNGSLYEKLHGVAAVLPWGRRTSIAYRLAKALHYLHDDCELHIVHGDIKASNVLLDGTLNPVLCDFGCSRMGFSALVRPPAAMTGSPGYIDPHYIRTGMVSKKSDVYSFGVLLLELITGAEAFDAETERLLTAAAGGIFLEAAGLRLSEIVDCRLSGEYDAAEAAAMASISALCIGENPTLRPTMEDVVRMMEEKVLSSMSAVDCKT</sequence>
<keyword evidence="6" id="KW-0723">Serine/threonine-protein kinase</keyword>
<dbReference type="Proteomes" id="UP001418222">
    <property type="component" value="Unassembled WGS sequence"/>
</dbReference>
<keyword evidence="9" id="KW-1185">Reference proteome</keyword>
<dbReference type="InterPro" id="IPR008271">
    <property type="entry name" value="Ser/Thr_kinase_AS"/>
</dbReference>
<dbReference type="AlphaFoldDB" id="A0AAP0C5X7"/>
<evidence type="ECO:0000259" key="7">
    <source>
        <dbReference type="PROSITE" id="PS50011"/>
    </source>
</evidence>
<dbReference type="Pfam" id="PF00069">
    <property type="entry name" value="Pkinase"/>
    <property type="match status" value="1"/>
</dbReference>
<dbReference type="InterPro" id="IPR017441">
    <property type="entry name" value="Protein_kinase_ATP_BS"/>
</dbReference>
<keyword evidence="1" id="KW-0808">Transferase</keyword>
<dbReference type="PANTHER" id="PTHR27001">
    <property type="entry name" value="OS01G0253100 PROTEIN"/>
    <property type="match status" value="1"/>
</dbReference>
<organism evidence="8 9">
    <name type="scientific">Platanthera zijinensis</name>
    <dbReference type="NCBI Taxonomy" id="2320716"/>
    <lineage>
        <taxon>Eukaryota</taxon>
        <taxon>Viridiplantae</taxon>
        <taxon>Streptophyta</taxon>
        <taxon>Embryophyta</taxon>
        <taxon>Tracheophyta</taxon>
        <taxon>Spermatophyta</taxon>
        <taxon>Magnoliopsida</taxon>
        <taxon>Liliopsida</taxon>
        <taxon>Asparagales</taxon>
        <taxon>Orchidaceae</taxon>
        <taxon>Orchidoideae</taxon>
        <taxon>Orchideae</taxon>
        <taxon>Orchidinae</taxon>
        <taxon>Platanthera</taxon>
    </lineage>
</organism>
<comment type="similarity">
    <text evidence="6">Belongs to the protein kinase superfamily.</text>
</comment>
<dbReference type="Gene3D" id="1.10.510.10">
    <property type="entry name" value="Transferase(Phosphotransferase) domain 1"/>
    <property type="match status" value="1"/>
</dbReference>
<evidence type="ECO:0000256" key="5">
    <source>
        <dbReference type="PROSITE-ProRule" id="PRU10141"/>
    </source>
</evidence>
<dbReference type="InterPro" id="IPR011009">
    <property type="entry name" value="Kinase-like_dom_sf"/>
</dbReference>
<evidence type="ECO:0000256" key="1">
    <source>
        <dbReference type="ARBA" id="ARBA00022679"/>
    </source>
</evidence>
<evidence type="ECO:0000256" key="6">
    <source>
        <dbReference type="RuleBase" id="RU000304"/>
    </source>
</evidence>
<evidence type="ECO:0000256" key="4">
    <source>
        <dbReference type="ARBA" id="ARBA00022840"/>
    </source>
</evidence>
<keyword evidence="3 8" id="KW-0418">Kinase</keyword>
<feature type="binding site" evidence="5">
    <location>
        <position position="119"/>
    </location>
    <ligand>
        <name>ATP</name>
        <dbReference type="ChEBI" id="CHEBI:30616"/>
    </ligand>
</feature>
<comment type="caution">
    <text evidence="8">The sequence shown here is derived from an EMBL/GenBank/DDBJ whole genome shotgun (WGS) entry which is preliminary data.</text>
</comment>
<dbReference type="PANTHER" id="PTHR27001:SF585">
    <property type="entry name" value="OS02G0648100 PROTEIN"/>
    <property type="match status" value="1"/>
</dbReference>
<dbReference type="PROSITE" id="PS00108">
    <property type="entry name" value="PROTEIN_KINASE_ST"/>
    <property type="match status" value="1"/>
</dbReference>
<dbReference type="SUPFAM" id="SSF56112">
    <property type="entry name" value="Protein kinase-like (PK-like)"/>
    <property type="match status" value="1"/>
</dbReference>
<feature type="domain" description="Protein kinase" evidence="7">
    <location>
        <begin position="92"/>
        <end position="364"/>
    </location>
</feature>
<keyword evidence="4 5" id="KW-0067">ATP-binding</keyword>
<reference evidence="8 9" key="1">
    <citation type="journal article" date="2022" name="Nat. Plants">
        <title>Genomes of leafy and leafless Platanthera orchids illuminate the evolution of mycoheterotrophy.</title>
        <authorList>
            <person name="Li M.H."/>
            <person name="Liu K.W."/>
            <person name="Li Z."/>
            <person name="Lu H.C."/>
            <person name="Ye Q.L."/>
            <person name="Zhang D."/>
            <person name="Wang J.Y."/>
            <person name="Li Y.F."/>
            <person name="Zhong Z.M."/>
            <person name="Liu X."/>
            <person name="Yu X."/>
            <person name="Liu D.K."/>
            <person name="Tu X.D."/>
            <person name="Liu B."/>
            <person name="Hao Y."/>
            <person name="Liao X.Y."/>
            <person name="Jiang Y.T."/>
            <person name="Sun W.H."/>
            <person name="Chen J."/>
            <person name="Chen Y.Q."/>
            <person name="Ai Y."/>
            <person name="Zhai J.W."/>
            <person name="Wu S.S."/>
            <person name="Zhou Z."/>
            <person name="Hsiao Y.Y."/>
            <person name="Wu W.L."/>
            <person name="Chen Y.Y."/>
            <person name="Lin Y.F."/>
            <person name="Hsu J.L."/>
            <person name="Li C.Y."/>
            <person name="Wang Z.W."/>
            <person name="Zhao X."/>
            <person name="Zhong W.Y."/>
            <person name="Ma X.K."/>
            <person name="Ma L."/>
            <person name="Huang J."/>
            <person name="Chen G.Z."/>
            <person name="Huang M.Z."/>
            <person name="Huang L."/>
            <person name="Peng D.H."/>
            <person name="Luo Y.B."/>
            <person name="Zou S.Q."/>
            <person name="Chen S.P."/>
            <person name="Lan S."/>
            <person name="Tsai W.C."/>
            <person name="Van de Peer Y."/>
            <person name="Liu Z.J."/>
        </authorList>
    </citation>
    <scope>NUCLEOTIDE SEQUENCE [LARGE SCALE GENOMIC DNA]</scope>
    <source>
        <strain evidence="8">Lor287</strain>
    </source>
</reference>
<gene>
    <name evidence="8" type="ORF">KSP39_PZI001148</name>
</gene>
<dbReference type="GO" id="GO:0005524">
    <property type="term" value="F:ATP binding"/>
    <property type="evidence" value="ECO:0007669"/>
    <property type="project" value="UniProtKB-UniRule"/>
</dbReference>
<dbReference type="PROSITE" id="PS50011">
    <property type="entry name" value="PROTEIN_KINASE_DOM"/>
    <property type="match status" value="1"/>
</dbReference>
<dbReference type="PROSITE" id="PS00107">
    <property type="entry name" value="PROTEIN_KINASE_ATP"/>
    <property type="match status" value="1"/>
</dbReference>
<evidence type="ECO:0000256" key="2">
    <source>
        <dbReference type="ARBA" id="ARBA00022741"/>
    </source>
</evidence>
<name>A0AAP0C5X7_9ASPA</name>
<evidence type="ECO:0000313" key="9">
    <source>
        <dbReference type="Proteomes" id="UP001418222"/>
    </source>
</evidence>
<dbReference type="Gene3D" id="3.30.200.20">
    <property type="entry name" value="Phosphorylase Kinase, domain 1"/>
    <property type="match status" value="1"/>
</dbReference>
<dbReference type="SMART" id="SM00220">
    <property type="entry name" value="S_TKc"/>
    <property type="match status" value="1"/>
</dbReference>
<dbReference type="GO" id="GO:0005886">
    <property type="term" value="C:plasma membrane"/>
    <property type="evidence" value="ECO:0007669"/>
    <property type="project" value="TreeGrafter"/>
</dbReference>
<accession>A0AAP0C5X7</accession>
<dbReference type="InterPro" id="IPR000719">
    <property type="entry name" value="Prot_kinase_dom"/>
</dbReference>
<proteinExistence type="inferred from homology"/>
<keyword evidence="8" id="KW-0675">Receptor</keyword>